<evidence type="ECO:0000313" key="2">
    <source>
        <dbReference type="EMBL" id="GHP10638.1"/>
    </source>
</evidence>
<reference evidence="2" key="1">
    <citation type="submission" date="2020-10" db="EMBL/GenBank/DDBJ databases">
        <title>Unveiling of a novel bifunctional photoreceptor, Dualchrome1, isolated from a cosmopolitan green alga.</title>
        <authorList>
            <person name="Suzuki S."/>
            <person name="Kawachi M."/>
        </authorList>
    </citation>
    <scope>NUCLEOTIDE SEQUENCE</scope>
    <source>
        <strain evidence="2">NIES 2893</strain>
    </source>
</reference>
<dbReference type="AlphaFoldDB" id="A0A830HUK6"/>
<accession>A0A830HUK6</accession>
<keyword evidence="3" id="KW-1185">Reference proteome</keyword>
<evidence type="ECO:0000256" key="1">
    <source>
        <dbReference type="SAM" id="MobiDB-lite"/>
    </source>
</evidence>
<feature type="region of interest" description="Disordered" evidence="1">
    <location>
        <begin position="82"/>
        <end position="104"/>
    </location>
</feature>
<sequence length="789" mass="84580">MAHLLACRRHDAFLLSFASCRRRHNTTGIPVQGTFRRIQGHFRVPLWRITASAHGNQPCGVPLGGTHTEWSLLLTAKSTTSPHMDRGAALEGDDASSSSTSQAQSNQQYARLRFGDGVVFGALANIWRLSWAPCEDSSRGSFDDASRATRQTDGTKDTQRQKKYTRKKNVKKNKKHKNKNSDEEAEAEANFVDVDLNTCTRYDATNRVLLETDTCGVTKRSVGDEMERTVLATWLRTAQWRESLTAVSDEDAVARGARGVPPNVGSGALAKAEASPCMATFVGEHVVLRLLRVSKHYGVFSMRMHSPNDDNEEHPFTKRRALAVLWLDVSSGALRYARVVAAGGIDSWRFADDDDDSPFDPPAKAILTSASKERIVYETRQSHDSSDDNPPDVLETSAGMLAPWAPRVSFHGGARVAVKCCRGNGGHIFVRAKIDGKDPGGWWLVDPSLTGMAITRSTASQMNLPCVAGGERRFVGLGGTPIKGRYRIAHNFSLGEDGAYVSFDRLTLVELELDGAVRPPDSSGDDKAVVGVVGADVINRVVAILDMPRRVPGSRSPAIPKVTVLDPTDADATNTWLDARTQVAWQEVRSFGGVPHVRLGVAMEDPTPLPGTPEAEAEEFATASAEIISGVAQPITSSIADPPGFAPSLGDFGGYGSTSDGGWFAIDLGIGGTAVVLTRAAAMRSRFVDARHFPMLTPGGVVTAPGETSARMESIAEAEVLSGRLARLEFRGGCLASPRAIVHVRGDPKNLQLSAHSCGAVSADALRGMTAVLDLANSRAAFVVHAAAS</sequence>
<protein>
    <submittedName>
        <fullName evidence="2">Uncharacterized protein</fullName>
    </submittedName>
</protein>
<feature type="compositionally biased region" description="Basic residues" evidence="1">
    <location>
        <begin position="161"/>
        <end position="178"/>
    </location>
</feature>
<organism evidence="2 3">
    <name type="scientific">Pycnococcus provasolii</name>
    <dbReference type="NCBI Taxonomy" id="41880"/>
    <lineage>
        <taxon>Eukaryota</taxon>
        <taxon>Viridiplantae</taxon>
        <taxon>Chlorophyta</taxon>
        <taxon>Pseudoscourfieldiophyceae</taxon>
        <taxon>Pseudoscourfieldiales</taxon>
        <taxon>Pycnococcaceae</taxon>
        <taxon>Pycnococcus</taxon>
    </lineage>
</organism>
<gene>
    <name evidence="2" type="ORF">PPROV_000936900</name>
</gene>
<dbReference type="Proteomes" id="UP000660262">
    <property type="component" value="Unassembled WGS sequence"/>
</dbReference>
<feature type="compositionally biased region" description="Basic and acidic residues" evidence="1">
    <location>
        <begin position="137"/>
        <end position="147"/>
    </location>
</feature>
<proteinExistence type="predicted"/>
<feature type="region of interest" description="Disordered" evidence="1">
    <location>
        <begin position="137"/>
        <end position="186"/>
    </location>
</feature>
<evidence type="ECO:0000313" key="3">
    <source>
        <dbReference type="Proteomes" id="UP000660262"/>
    </source>
</evidence>
<dbReference type="EMBL" id="BNJQ01000030">
    <property type="protein sequence ID" value="GHP10638.1"/>
    <property type="molecule type" value="Genomic_DNA"/>
</dbReference>
<comment type="caution">
    <text evidence="2">The sequence shown here is derived from an EMBL/GenBank/DDBJ whole genome shotgun (WGS) entry which is preliminary data.</text>
</comment>
<dbReference type="OrthoDB" id="498655at2759"/>
<name>A0A830HUK6_9CHLO</name>